<evidence type="ECO:0000313" key="2">
    <source>
        <dbReference type="Proteomes" id="UP000265520"/>
    </source>
</evidence>
<dbReference type="AlphaFoldDB" id="A0A392VR17"/>
<accession>A0A392VR17</accession>
<comment type="caution">
    <text evidence="1">The sequence shown here is derived from an EMBL/GenBank/DDBJ whole genome shotgun (WGS) entry which is preliminary data.</text>
</comment>
<organism evidence="1 2">
    <name type="scientific">Trifolium medium</name>
    <dbReference type="NCBI Taxonomy" id="97028"/>
    <lineage>
        <taxon>Eukaryota</taxon>
        <taxon>Viridiplantae</taxon>
        <taxon>Streptophyta</taxon>
        <taxon>Embryophyta</taxon>
        <taxon>Tracheophyta</taxon>
        <taxon>Spermatophyta</taxon>
        <taxon>Magnoliopsida</taxon>
        <taxon>eudicotyledons</taxon>
        <taxon>Gunneridae</taxon>
        <taxon>Pentapetalae</taxon>
        <taxon>rosids</taxon>
        <taxon>fabids</taxon>
        <taxon>Fabales</taxon>
        <taxon>Fabaceae</taxon>
        <taxon>Papilionoideae</taxon>
        <taxon>50 kb inversion clade</taxon>
        <taxon>NPAAA clade</taxon>
        <taxon>Hologalegina</taxon>
        <taxon>IRL clade</taxon>
        <taxon>Trifolieae</taxon>
        <taxon>Trifolium</taxon>
    </lineage>
</organism>
<dbReference type="EMBL" id="LXQA011204347">
    <property type="protein sequence ID" value="MCI88870.1"/>
    <property type="molecule type" value="Genomic_DNA"/>
</dbReference>
<reference evidence="1 2" key="1">
    <citation type="journal article" date="2018" name="Front. Plant Sci.">
        <title>Red Clover (Trifolium pratense) and Zigzag Clover (T. medium) - A Picture of Genomic Similarities and Differences.</title>
        <authorList>
            <person name="Dluhosova J."/>
            <person name="Istvanek J."/>
            <person name="Nedelnik J."/>
            <person name="Repkova J."/>
        </authorList>
    </citation>
    <scope>NUCLEOTIDE SEQUENCE [LARGE SCALE GENOMIC DNA]</scope>
    <source>
        <strain evidence="2">cv. 10/8</strain>
        <tissue evidence="1">Leaf</tissue>
    </source>
</reference>
<protein>
    <submittedName>
        <fullName evidence="1">Uncharacterized protein</fullName>
    </submittedName>
</protein>
<feature type="non-terminal residue" evidence="1">
    <location>
        <position position="24"/>
    </location>
</feature>
<evidence type="ECO:0000313" key="1">
    <source>
        <dbReference type="EMBL" id="MCI88870.1"/>
    </source>
</evidence>
<keyword evidence="2" id="KW-1185">Reference proteome</keyword>
<proteinExistence type="predicted"/>
<sequence length="24" mass="2854">MKCFEVEKVNVEVYWTVSDFEKSG</sequence>
<name>A0A392VR17_9FABA</name>
<dbReference type="Proteomes" id="UP000265520">
    <property type="component" value="Unassembled WGS sequence"/>
</dbReference>